<proteinExistence type="inferred from homology"/>
<gene>
    <name evidence="5" type="ORF">G4B88_023425</name>
</gene>
<feature type="domain" description="Ubiquitin-like protease family profile" evidence="4">
    <location>
        <begin position="663"/>
        <end position="874"/>
    </location>
</feature>
<keyword evidence="3" id="KW-0378">Hydrolase</keyword>
<evidence type="ECO:0000256" key="3">
    <source>
        <dbReference type="ARBA" id="ARBA00022801"/>
    </source>
</evidence>
<dbReference type="GO" id="GO:0008234">
    <property type="term" value="F:cysteine-type peptidase activity"/>
    <property type="evidence" value="ECO:0007669"/>
    <property type="project" value="InterPro"/>
</dbReference>
<evidence type="ECO:0000313" key="5">
    <source>
        <dbReference type="EMBL" id="KAF4347544.1"/>
    </source>
</evidence>
<dbReference type="InterPro" id="IPR015410">
    <property type="entry name" value="DUF1985"/>
</dbReference>
<sequence length="945" mass="108174">MRMKLNSDWAEMNVKFWNFVDLSSEVGKSLSVSKKATNVLQAASDDDFQTQKVVANVVSSKKRKAVSDDASASKKSKSKDVVDDSNLDKVCEPNIVDDQKLVNVAKKFKKKLVSKSHGKKKSEAPSVDAPLKRFAGKPQLYNPYNVIDDINENLSDDQKELFRKSPFGHFLDVSNFNYQIQLIDLVLLRQIHTKRDDVELWFKLGDKAVRFGIEEFSLITGLDCTKSYDVDLFKSKKLLAYKEGIFCMHGLTEKLTVKEVASVFFSGALKDDEDYVKIALVYFFAGYLYGYPQGKKIDNFIFAMVNGDDYIEVFNRFGWGRLLWEKTFYHLKIALKDGNDTFEQLAKKKMIEKGYKLKGFPIAFLIWLYEIIPSLSPRFCKRISNKIPRVLNWENSPTTEFSELIQGVFNNLKIVVKDFVALSGEKSQSIFSKFKFDPKYVSKRIGGAVSSDEVNDQICVELNSIKECQQQIKDGISSLSEFAKLVEIINGLKKKENDGSSKDSEFFSSPIREAYYQDISDDGGGLQLSVHTVQAEEEKDTLKFENMFIDPDFLKGVVDSTVKSALKTDDVSFHDDSDKLSLVLYDESYLSPEIQKRQPKPSSVVLSPYVVDFGSSSSSKEDLMRIVQDDKFIVHGINPFKDEIGYNTGPEQCIKFSKFIDENIVMNRGLEKMWFYQLHACGEFLCDSHLDVVFYYLRKKIKQDDTLNQMITTTDCLFDQVIWNSYNQFLKSGSNPSKIDFDNVIPRYIVGEYLFCNTPWVLTDHVLIYVNIQKQKYWILVYFDIKERMLNVYNSMSGALNKKRALDHVKAYSTMLPFYLEYLDVYSSRPDLNLVQGPYSVEKREPLNFKFIDGLPSQVNSDCGVFVIKFAEFFIRGKIDDIPAKMSDLVAVNRDDLAVSLFIHARRKQIGGYITDDEVLKNVKKSKDNAKVKAKDIPKEKGKAK</sequence>
<name>A0A7J6DN58_CANSA</name>
<comment type="caution">
    <text evidence="5">The sequence shown here is derived from an EMBL/GenBank/DDBJ whole genome shotgun (WGS) entry which is preliminary data.</text>
</comment>
<dbReference type="InterPro" id="IPR003653">
    <property type="entry name" value="Peptidase_C48_C"/>
</dbReference>
<evidence type="ECO:0000256" key="1">
    <source>
        <dbReference type="ARBA" id="ARBA00005234"/>
    </source>
</evidence>
<evidence type="ECO:0000256" key="2">
    <source>
        <dbReference type="ARBA" id="ARBA00022670"/>
    </source>
</evidence>
<dbReference type="GO" id="GO:0006508">
    <property type="term" value="P:proteolysis"/>
    <property type="evidence" value="ECO:0007669"/>
    <property type="project" value="UniProtKB-KW"/>
</dbReference>
<organism evidence="5 6">
    <name type="scientific">Cannabis sativa</name>
    <name type="common">Hemp</name>
    <name type="synonym">Marijuana</name>
    <dbReference type="NCBI Taxonomy" id="3483"/>
    <lineage>
        <taxon>Eukaryota</taxon>
        <taxon>Viridiplantae</taxon>
        <taxon>Streptophyta</taxon>
        <taxon>Embryophyta</taxon>
        <taxon>Tracheophyta</taxon>
        <taxon>Spermatophyta</taxon>
        <taxon>Magnoliopsida</taxon>
        <taxon>eudicotyledons</taxon>
        <taxon>Gunneridae</taxon>
        <taxon>Pentapetalae</taxon>
        <taxon>rosids</taxon>
        <taxon>fabids</taxon>
        <taxon>Rosales</taxon>
        <taxon>Cannabaceae</taxon>
        <taxon>Cannabis</taxon>
    </lineage>
</organism>
<dbReference type="Proteomes" id="UP000583929">
    <property type="component" value="Unassembled WGS sequence"/>
</dbReference>
<dbReference type="AlphaFoldDB" id="A0A7J6DN58"/>
<accession>A0A7J6DN58</accession>
<dbReference type="PANTHER" id="PTHR48449:SF1">
    <property type="entry name" value="DUF1985 DOMAIN-CONTAINING PROTEIN"/>
    <property type="match status" value="1"/>
</dbReference>
<dbReference type="PANTHER" id="PTHR48449">
    <property type="entry name" value="DUF1985 DOMAIN-CONTAINING PROTEIN"/>
    <property type="match status" value="1"/>
</dbReference>
<dbReference type="PROSITE" id="PS50600">
    <property type="entry name" value="ULP_PROTEASE"/>
    <property type="match status" value="1"/>
</dbReference>
<protein>
    <recommendedName>
        <fullName evidence="4">Ubiquitin-like protease family profile domain-containing protein</fullName>
    </recommendedName>
</protein>
<dbReference type="SUPFAM" id="SSF54001">
    <property type="entry name" value="Cysteine proteinases"/>
    <property type="match status" value="1"/>
</dbReference>
<dbReference type="EMBL" id="JAATIQ010000797">
    <property type="protein sequence ID" value="KAF4347544.1"/>
    <property type="molecule type" value="Genomic_DNA"/>
</dbReference>
<dbReference type="InterPro" id="IPR038765">
    <property type="entry name" value="Papain-like_cys_pep_sf"/>
</dbReference>
<keyword evidence="6" id="KW-1185">Reference proteome</keyword>
<comment type="similarity">
    <text evidence="1">Belongs to the peptidase C48 family.</text>
</comment>
<dbReference type="Gene3D" id="3.40.395.10">
    <property type="entry name" value="Adenoviral Proteinase, Chain A"/>
    <property type="match status" value="1"/>
</dbReference>
<reference evidence="5 6" key="1">
    <citation type="journal article" date="2020" name="bioRxiv">
        <title>Sequence and annotation of 42 cannabis genomes reveals extensive copy number variation in cannabinoid synthesis and pathogen resistance genes.</title>
        <authorList>
            <person name="Mckernan K.J."/>
            <person name="Helbert Y."/>
            <person name="Kane L.T."/>
            <person name="Ebling H."/>
            <person name="Zhang L."/>
            <person name="Liu B."/>
            <person name="Eaton Z."/>
            <person name="Mclaughlin S."/>
            <person name="Kingan S."/>
            <person name="Baybayan P."/>
            <person name="Concepcion G."/>
            <person name="Jordan M."/>
            <person name="Riva A."/>
            <person name="Barbazuk W."/>
            <person name="Harkins T."/>
        </authorList>
    </citation>
    <scope>NUCLEOTIDE SEQUENCE [LARGE SCALE GENOMIC DNA]</scope>
    <source>
        <strain evidence="6">cv. Jamaican Lion 4</strain>
        <tissue evidence="5">Leaf</tissue>
    </source>
</reference>
<evidence type="ECO:0000259" key="4">
    <source>
        <dbReference type="PROSITE" id="PS50600"/>
    </source>
</evidence>
<keyword evidence="2" id="KW-0645">Protease</keyword>
<dbReference type="Pfam" id="PF02902">
    <property type="entry name" value="Peptidase_C48"/>
    <property type="match status" value="1"/>
</dbReference>
<evidence type="ECO:0000313" key="6">
    <source>
        <dbReference type="Proteomes" id="UP000583929"/>
    </source>
</evidence>
<dbReference type="Pfam" id="PF09331">
    <property type="entry name" value="DUF1985"/>
    <property type="match status" value="1"/>
</dbReference>